<comment type="caution">
    <text evidence="2">The sequence shown here is derived from an EMBL/GenBank/DDBJ whole genome shotgun (WGS) entry which is preliminary data.</text>
</comment>
<organism evidence="2 3">
    <name type="scientific">Photobacterium rosenbergii</name>
    <dbReference type="NCBI Taxonomy" id="294936"/>
    <lineage>
        <taxon>Bacteria</taxon>
        <taxon>Pseudomonadati</taxon>
        <taxon>Pseudomonadota</taxon>
        <taxon>Gammaproteobacteria</taxon>
        <taxon>Vibrionales</taxon>
        <taxon>Vibrionaceae</taxon>
        <taxon>Photobacterium</taxon>
    </lineage>
</organism>
<dbReference type="RefSeq" id="WP_107298388.1">
    <property type="nucleotide sequence ID" value="NZ_PYMB01000003.1"/>
</dbReference>
<gene>
    <name evidence="2" type="ORF">C9J01_12140</name>
</gene>
<keyword evidence="1" id="KW-0812">Transmembrane</keyword>
<keyword evidence="1" id="KW-1133">Transmembrane helix</keyword>
<dbReference type="Proteomes" id="UP000241346">
    <property type="component" value="Unassembled WGS sequence"/>
</dbReference>
<sequence length="115" mass="13350">MFFRIVPIVMSFWLLAAHFLRFGAMLPCIILLVYPLLLLIRHRWIPYVMSLSLGLVALKWLQVTYDMVNVRLMMGDDWLRMSIIMAGVVCFTLVSISLFQSRKLIAFYGFTSSNP</sequence>
<dbReference type="OrthoDB" id="6269932at2"/>
<dbReference type="AlphaFoldDB" id="A0A2T3NG56"/>
<accession>A0A2T3NG56</accession>
<evidence type="ECO:0000256" key="1">
    <source>
        <dbReference type="SAM" id="Phobius"/>
    </source>
</evidence>
<protein>
    <submittedName>
        <fullName evidence="2">Uncharacterized protein</fullName>
    </submittedName>
</protein>
<feature type="transmembrane region" description="Helical" evidence="1">
    <location>
        <begin position="44"/>
        <end position="61"/>
    </location>
</feature>
<reference evidence="2 3" key="1">
    <citation type="submission" date="2018-03" db="EMBL/GenBank/DDBJ databases">
        <title>Whole genome sequencing of Histamine producing bacteria.</title>
        <authorList>
            <person name="Butler K."/>
        </authorList>
    </citation>
    <scope>NUCLEOTIDE SEQUENCE [LARGE SCALE GENOMIC DNA]</scope>
    <source>
        <strain evidence="2 3">DSM 19138</strain>
    </source>
</reference>
<keyword evidence="1" id="KW-0472">Membrane</keyword>
<feature type="transmembrane region" description="Helical" evidence="1">
    <location>
        <begin position="12"/>
        <end position="37"/>
    </location>
</feature>
<evidence type="ECO:0000313" key="2">
    <source>
        <dbReference type="EMBL" id="PSW13568.1"/>
    </source>
</evidence>
<feature type="transmembrane region" description="Helical" evidence="1">
    <location>
        <begin position="81"/>
        <end position="99"/>
    </location>
</feature>
<name>A0A2T3NG56_9GAMM</name>
<dbReference type="EMBL" id="PYMB01000003">
    <property type="protein sequence ID" value="PSW13568.1"/>
    <property type="molecule type" value="Genomic_DNA"/>
</dbReference>
<proteinExistence type="predicted"/>
<evidence type="ECO:0000313" key="3">
    <source>
        <dbReference type="Proteomes" id="UP000241346"/>
    </source>
</evidence>